<gene>
    <name evidence="3" type="ORF">AVDCRST_MAG49-794</name>
</gene>
<dbReference type="PANTHER" id="PTHR43818:SF11">
    <property type="entry name" value="BCDNA.GH03377"/>
    <property type="match status" value="1"/>
</dbReference>
<dbReference type="PANTHER" id="PTHR43818">
    <property type="entry name" value="BCDNA.GH03377"/>
    <property type="match status" value="1"/>
</dbReference>
<dbReference type="GO" id="GO:0016491">
    <property type="term" value="F:oxidoreductase activity"/>
    <property type="evidence" value="ECO:0007669"/>
    <property type="project" value="UniProtKB-KW"/>
</dbReference>
<reference evidence="3" key="1">
    <citation type="submission" date="2020-02" db="EMBL/GenBank/DDBJ databases">
        <authorList>
            <person name="Meier V. D."/>
        </authorList>
    </citation>
    <scope>NUCLEOTIDE SEQUENCE</scope>
    <source>
        <strain evidence="3">AVDCRST_MAG49</strain>
    </source>
</reference>
<evidence type="ECO:0000256" key="1">
    <source>
        <dbReference type="ARBA" id="ARBA00023002"/>
    </source>
</evidence>
<feature type="domain" description="Gfo/Idh/MocA-like oxidoreductase N-terminal" evidence="2">
    <location>
        <begin position="9"/>
        <end position="130"/>
    </location>
</feature>
<dbReference type="Pfam" id="PF01408">
    <property type="entry name" value="GFO_IDH_MocA"/>
    <property type="match status" value="1"/>
</dbReference>
<keyword evidence="1" id="KW-0560">Oxidoreductase</keyword>
<evidence type="ECO:0000313" key="3">
    <source>
        <dbReference type="EMBL" id="CAA9540459.1"/>
    </source>
</evidence>
<dbReference type="Gene3D" id="3.30.360.10">
    <property type="entry name" value="Dihydrodipicolinate Reductase, domain 2"/>
    <property type="match status" value="1"/>
</dbReference>
<dbReference type="GO" id="GO:0000166">
    <property type="term" value="F:nucleotide binding"/>
    <property type="evidence" value="ECO:0007669"/>
    <property type="project" value="InterPro"/>
</dbReference>
<evidence type="ECO:0000259" key="2">
    <source>
        <dbReference type="Pfam" id="PF01408"/>
    </source>
</evidence>
<proteinExistence type="predicted"/>
<dbReference type="Gene3D" id="3.40.50.720">
    <property type="entry name" value="NAD(P)-binding Rossmann-like Domain"/>
    <property type="match status" value="1"/>
</dbReference>
<dbReference type="SUPFAM" id="SSF51735">
    <property type="entry name" value="NAD(P)-binding Rossmann-fold domains"/>
    <property type="match status" value="1"/>
</dbReference>
<dbReference type="InterPro" id="IPR050463">
    <property type="entry name" value="Gfo/Idh/MocA_oxidrdct_glycsds"/>
</dbReference>
<name>A0A6J4U453_9BACT</name>
<dbReference type="AlphaFoldDB" id="A0A6J4U453"/>
<protein>
    <submittedName>
        <fullName evidence="3">NAD-dependent oxidoreductase</fullName>
    </submittedName>
</protein>
<dbReference type="EMBL" id="CADCWG010000051">
    <property type="protein sequence ID" value="CAA9540459.1"/>
    <property type="molecule type" value="Genomic_DNA"/>
</dbReference>
<sequence length="356" mass="38699">MTNRTPPVIAAIGTGMMGQLAHLANYARLRDDGACEIAGVTDLKRGLADAVAARYRVPRVYADADDLLADPRVDAVACVQQWPNNYALVHRILGAGKSVITEKPMVGRVEEAEALSALAQARGVHYAVGFMKRYDRGVELAKAVVDDARGGNDLGALLAVDAVCNGGDWLHNIEPPVRVDDATPPPPLRPSYPDACRTPASRAAYEWLLNIFSHNVNLCHFLLGEEMTPRTARFHGDRAFAATLHAGDVLVTVRGVAGRAHDWREWATLTFERGEVRIDTPTPMNRQRSAAVAVLRGRDGRFATTHHHVPVDWAFFRQAGGFVGALAGTEPLRAPAAECVKDVRVMQRLIEIAEIA</sequence>
<accession>A0A6J4U453</accession>
<dbReference type="InterPro" id="IPR000683">
    <property type="entry name" value="Gfo/Idh/MocA-like_OxRdtase_N"/>
</dbReference>
<organism evidence="3">
    <name type="scientific">uncultured Thermomicrobiales bacterium</name>
    <dbReference type="NCBI Taxonomy" id="1645740"/>
    <lineage>
        <taxon>Bacteria</taxon>
        <taxon>Pseudomonadati</taxon>
        <taxon>Thermomicrobiota</taxon>
        <taxon>Thermomicrobia</taxon>
        <taxon>Thermomicrobiales</taxon>
        <taxon>environmental samples</taxon>
    </lineage>
</organism>
<dbReference type="InterPro" id="IPR036291">
    <property type="entry name" value="NAD(P)-bd_dom_sf"/>
</dbReference>